<dbReference type="PANTHER" id="PTHR37828:SF1">
    <property type="entry name" value="YCII-RELATED DOMAIN-CONTAINING PROTEIN"/>
    <property type="match status" value="1"/>
</dbReference>
<organism evidence="3 4">
    <name type="scientific">Bosea rubneri</name>
    <dbReference type="NCBI Taxonomy" id="3075434"/>
    <lineage>
        <taxon>Bacteria</taxon>
        <taxon>Pseudomonadati</taxon>
        <taxon>Pseudomonadota</taxon>
        <taxon>Alphaproteobacteria</taxon>
        <taxon>Hyphomicrobiales</taxon>
        <taxon>Boseaceae</taxon>
        <taxon>Bosea</taxon>
    </lineage>
</organism>
<dbReference type="PANTHER" id="PTHR37828">
    <property type="entry name" value="GSR2449 PROTEIN"/>
    <property type="match status" value="1"/>
</dbReference>
<dbReference type="InterPro" id="IPR005545">
    <property type="entry name" value="YCII"/>
</dbReference>
<sequence length="95" mass="10329">MFVVALRFSANKSRAAALMPAHNDWIRRGFDDGVFLLTGSLKSGGGGMVLAHKLSREELDARLREDPFVAEDVVSADVLEIAAGRADDRLAFLLN</sequence>
<comment type="similarity">
    <text evidence="1">Belongs to the YciI family.</text>
</comment>
<gene>
    <name evidence="3" type="ORF">RKE40_07735</name>
</gene>
<protein>
    <recommendedName>
        <fullName evidence="2">YCII-related domain-containing protein</fullName>
    </recommendedName>
</protein>
<dbReference type="Pfam" id="PF03795">
    <property type="entry name" value="YCII"/>
    <property type="match status" value="1"/>
</dbReference>
<keyword evidence="4" id="KW-1185">Reference proteome</keyword>
<dbReference type="EMBL" id="JAWDID010000008">
    <property type="protein sequence ID" value="MDU0339767.1"/>
    <property type="molecule type" value="Genomic_DNA"/>
</dbReference>
<dbReference type="SUPFAM" id="SSF54909">
    <property type="entry name" value="Dimeric alpha+beta barrel"/>
    <property type="match status" value="1"/>
</dbReference>
<evidence type="ECO:0000313" key="3">
    <source>
        <dbReference type="EMBL" id="MDU0339767.1"/>
    </source>
</evidence>
<comment type="caution">
    <text evidence="3">The sequence shown here is derived from an EMBL/GenBank/DDBJ whole genome shotgun (WGS) entry which is preliminary data.</text>
</comment>
<proteinExistence type="inferred from homology"/>
<reference evidence="3 4" key="1">
    <citation type="submission" date="2023-09" db="EMBL/GenBank/DDBJ databases">
        <title>Whole genome shotgun sequencing (WGS) of Bosea sp. ZW T0_25, isolated from stored onions (Allium cepa).</title>
        <authorList>
            <person name="Stoll D.A."/>
            <person name="Huch M."/>
        </authorList>
    </citation>
    <scope>NUCLEOTIDE SEQUENCE [LARGE SCALE GENOMIC DNA]</scope>
    <source>
        <strain evidence="3 4">ZW T0_25</strain>
    </source>
</reference>
<name>A0ABU3S4T3_9HYPH</name>
<dbReference type="Gene3D" id="3.30.70.1060">
    <property type="entry name" value="Dimeric alpha+beta barrel"/>
    <property type="match status" value="1"/>
</dbReference>
<dbReference type="Proteomes" id="UP001254257">
    <property type="component" value="Unassembled WGS sequence"/>
</dbReference>
<accession>A0ABU3S4T3</accession>
<dbReference type="InterPro" id="IPR011008">
    <property type="entry name" value="Dimeric_a/b-barrel"/>
</dbReference>
<evidence type="ECO:0000256" key="1">
    <source>
        <dbReference type="ARBA" id="ARBA00007689"/>
    </source>
</evidence>
<evidence type="ECO:0000313" key="4">
    <source>
        <dbReference type="Proteomes" id="UP001254257"/>
    </source>
</evidence>
<feature type="domain" description="YCII-related" evidence="2">
    <location>
        <begin position="2"/>
        <end position="75"/>
    </location>
</feature>
<dbReference type="RefSeq" id="WP_316017654.1">
    <property type="nucleotide sequence ID" value="NZ_JAWDID010000008.1"/>
</dbReference>
<evidence type="ECO:0000259" key="2">
    <source>
        <dbReference type="Pfam" id="PF03795"/>
    </source>
</evidence>